<dbReference type="EMBL" id="JASCZI010211506">
    <property type="protein sequence ID" value="MED6193382.1"/>
    <property type="molecule type" value="Genomic_DNA"/>
</dbReference>
<dbReference type="Proteomes" id="UP001341840">
    <property type="component" value="Unassembled WGS sequence"/>
</dbReference>
<evidence type="ECO:0000256" key="1">
    <source>
        <dbReference type="SAM" id="MobiDB-lite"/>
    </source>
</evidence>
<evidence type="ECO:0000313" key="3">
    <source>
        <dbReference type="Proteomes" id="UP001341840"/>
    </source>
</evidence>
<organism evidence="2 3">
    <name type="scientific">Stylosanthes scabra</name>
    <dbReference type="NCBI Taxonomy" id="79078"/>
    <lineage>
        <taxon>Eukaryota</taxon>
        <taxon>Viridiplantae</taxon>
        <taxon>Streptophyta</taxon>
        <taxon>Embryophyta</taxon>
        <taxon>Tracheophyta</taxon>
        <taxon>Spermatophyta</taxon>
        <taxon>Magnoliopsida</taxon>
        <taxon>eudicotyledons</taxon>
        <taxon>Gunneridae</taxon>
        <taxon>Pentapetalae</taxon>
        <taxon>rosids</taxon>
        <taxon>fabids</taxon>
        <taxon>Fabales</taxon>
        <taxon>Fabaceae</taxon>
        <taxon>Papilionoideae</taxon>
        <taxon>50 kb inversion clade</taxon>
        <taxon>dalbergioids sensu lato</taxon>
        <taxon>Dalbergieae</taxon>
        <taxon>Pterocarpus clade</taxon>
        <taxon>Stylosanthes</taxon>
    </lineage>
</organism>
<accession>A0ABU6X604</accession>
<reference evidence="2 3" key="1">
    <citation type="journal article" date="2023" name="Plants (Basel)">
        <title>Bridging the Gap: Combining Genomics and Transcriptomics Approaches to Understand Stylosanthes scabra, an Orphan Legume from the Brazilian Caatinga.</title>
        <authorList>
            <person name="Ferreira-Neto J.R.C."/>
            <person name="da Silva M.D."/>
            <person name="Binneck E."/>
            <person name="de Melo N.F."/>
            <person name="da Silva R.H."/>
            <person name="de Melo A.L.T.M."/>
            <person name="Pandolfi V."/>
            <person name="Bustamante F.O."/>
            <person name="Brasileiro-Vidal A.C."/>
            <person name="Benko-Iseppon A.M."/>
        </authorList>
    </citation>
    <scope>NUCLEOTIDE SEQUENCE [LARGE SCALE GENOMIC DNA]</scope>
    <source>
        <tissue evidence="2">Leaves</tissue>
    </source>
</reference>
<feature type="region of interest" description="Disordered" evidence="1">
    <location>
        <begin position="107"/>
        <end position="135"/>
    </location>
</feature>
<protein>
    <submittedName>
        <fullName evidence="2">Uncharacterized protein</fullName>
    </submittedName>
</protein>
<keyword evidence="3" id="KW-1185">Reference proteome</keyword>
<comment type="caution">
    <text evidence="2">The sequence shown here is derived from an EMBL/GenBank/DDBJ whole genome shotgun (WGS) entry which is preliminary data.</text>
</comment>
<gene>
    <name evidence="2" type="ORF">PIB30_018911</name>
</gene>
<proteinExistence type="predicted"/>
<sequence>MEWDVKSFGDVFPLRANAYIRIPILGSQLSSTTNLVVIDAQKILNWNGIERLQDLVVKLPCTSCDPPHITWRLCLSWLFFIWFPRRTGGSNCPNYGKPRHLSRSFRARKSGLGQPTRRQQPAGRVSALTRDGSSH</sequence>
<name>A0ABU6X604_9FABA</name>
<evidence type="ECO:0000313" key="2">
    <source>
        <dbReference type="EMBL" id="MED6193382.1"/>
    </source>
</evidence>